<dbReference type="RefSeq" id="XP_044723674.1">
    <property type="nucleotide sequence ID" value="XM_044860041.1"/>
</dbReference>
<evidence type="ECO:0000256" key="2">
    <source>
        <dbReference type="SAM" id="SignalP"/>
    </source>
</evidence>
<feature type="region of interest" description="Disordered" evidence="1">
    <location>
        <begin position="288"/>
        <end position="313"/>
    </location>
</feature>
<proteinExistence type="predicted"/>
<evidence type="ECO:0000313" key="3">
    <source>
        <dbReference type="EMBL" id="KAH0966161.1"/>
    </source>
</evidence>
<protein>
    <recommendedName>
        <fullName evidence="5">Allergen Asp f 4</fullName>
    </recommendedName>
</protein>
<comment type="caution">
    <text evidence="3">The sequence shown here is derived from an EMBL/GenBank/DDBJ whole genome shotgun (WGS) entry which is preliminary data.</text>
</comment>
<evidence type="ECO:0008006" key="5">
    <source>
        <dbReference type="Google" id="ProtNLM"/>
    </source>
</evidence>
<dbReference type="Pfam" id="PF25312">
    <property type="entry name" value="Allergen_Asp_f_4"/>
    <property type="match status" value="1"/>
</dbReference>
<reference evidence="3" key="1">
    <citation type="submission" date="2021-09" db="EMBL/GenBank/DDBJ databases">
        <title>A high-quality genome of the endoparasitic fungus Hirsutella rhossiliensis with a comparison of Hirsutella genomes reveals transposable elements contributing to genome size variation.</title>
        <authorList>
            <person name="Lin R."/>
            <person name="Jiao Y."/>
            <person name="Sun X."/>
            <person name="Ling J."/>
            <person name="Xie B."/>
            <person name="Cheng X."/>
        </authorList>
    </citation>
    <scope>NUCLEOTIDE SEQUENCE</scope>
    <source>
        <strain evidence="3">HR02</strain>
    </source>
</reference>
<dbReference type="GO" id="GO:0005576">
    <property type="term" value="C:extracellular region"/>
    <property type="evidence" value="ECO:0007669"/>
    <property type="project" value="InterPro"/>
</dbReference>
<sequence>MKLSSKALLAVLLGAGAYPGVHARFELHHKHNIFLKSIKAETQPPAPLAPAPLIESQPITTPAATTVSVAESDSARQDPVSSKERHDLAPTEGQPRPEPSSNSNSCSQLEDSPVLQAFEDFCVDPKLSKRRASREKIGYVGNIGCPGKYGSNMRLVAKDIIGKYEYTANIMNAVLSFHLAKGETKHVAFQADTQGICGCAAGSVPRWSPGAPDGQANTQGLLATTWFEFDFASKDNGGHSGIDVSSLVPTDHGFAVQGLQACKGTPCDQHPADARICSTLFSKQAGDKSLKEGKDASEQGENAFGKGTHDEDGLGPNMQLGPATVQVYVDYQHQKAINFNGQSCENEAA</sequence>
<dbReference type="GO" id="GO:0019863">
    <property type="term" value="F:IgE binding"/>
    <property type="evidence" value="ECO:0007669"/>
    <property type="project" value="InterPro"/>
</dbReference>
<dbReference type="PANTHER" id="PTHR42039:SF1">
    <property type="entry name" value="PUTATIVE (AFU_ORTHOLOGUE AFUA_3G02940)-RELATED"/>
    <property type="match status" value="1"/>
</dbReference>
<name>A0A9P8N580_9HYPO</name>
<dbReference type="PANTHER" id="PTHR42039">
    <property type="entry name" value="PUTATIVE (AFU_ORTHOLOGUE AFUA_3G02940)-RELATED"/>
    <property type="match status" value="1"/>
</dbReference>
<feature type="region of interest" description="Disordered" evidence="1">
    <location>
        <begin position="64"/>
        <end position="109"/>
    </location>
</feature>
<dbReference type="OrthoDB" id="118256at2759"/>
<dbReference type="InterPro" id="IPR038903">
    <property type="entry name" value="Allergen_Asp_f_4"/>
</dbReference>
<feature type="compositionally biased region" description="Basic and acidic residues" evidence="1">
    <location>
        <begin position="73"/>
        <end position="89"/>
    </location>
</feature>
<accession>A0A9P8N580</accession>
<feature type="chain" id="PRO_5040283102" description="Allergen Asp f 4" evidence="2">
    <location>
        <begin position="24"/>
        <end position="349"/>
    </location>
</feature>
<feature type="compositionally biased region" description="Basic and acidic residues" evidence="1">
    <location>
        <begin position="288"/>
        <end position="297"/>
    </location>
</feature>
<keyword evidence="4" id="KW-1185">Reference proteome</keyword>
<feature type="compositionally biased region" description="Polar residues" evidence="1">
    <location>
        <begin position="99"/>
        <end position="109"/>
    </location>
</feature>
<dbReference type="AlphaFoldDB" id="A0A9P8N580"/>
<evidence type="ECO:0000313" key="4">
    <source>
        <dbReference type="Proteomes" id="UP000824596"/>
    </source>
</evidence>
<dbReference type="GeneID" id="68350699"/>
<organism evidence="3 4">
    <name type="scientific">Hirsutella rhossiliensis</name>
    <dbReference type="NCBI Taxonomy" id="111463"/>
    <lineage>
        <taxon>Eukaryota</taxon>
        <taxon>Fungi</taxon>
        <taxon>Dikarya</taxon>
        <taxon>Ascomycota</taxon>
        <taxon>Pezizomycotina</taxon>
        <taxon>Sordariomycetes</taxon>
        <taxon>Hypocreomycetidae</taxon>
        <taxon>Hypocreales</taxon>
        <taxon>Ophiocordycipitaceae</taxon>
        <taxon>Hirsutella</taxon>
    </lineage>
</organism>
<dbReference type="EMBL" id="JAIZPD010000002">
    <property type="protein sequence ID" value="KAH0966161.1"/>
    <property type="molecule type" value="Genomic_DNA"/>
</dbReference>
<feature type="signal peptide" evidence="2">
    <location>
        <begin position="1"/>
        <end position="23"/>
    </location>
</feature>
<gene>
    <name evidence="3" type="ORF">HRG_01570</name>
</gene>
<evidence type="ECO:0000256" key="1">
    <source>
        <dbReference type="SAM" id="MobiDB-lite"/>
    </source>
</evidence>
<keyword evidence="2" id="KW-0732">Signal</keyword>
<dbReference type="Proteomes" id="UP000824596">
    <property type="component" value="Unassembled WGS sequence"/>
</dbReference>